<name>A0A6B3LE29_9BACT</name>
<evidence type="ECO:0000313" key="1">
    <source>
        <dbReference type="EMBL" id="QQL45113.1"/>
    </source>
</evidence>
<sequence length="565" mass="60198">MMIRNYLMVAATLVLTLANAGAAASTLTGRDGLTSYRLEPVIDPVPESGYAAFTVKVSGVGADEPIEVMGQSSDYQYFRHRNEVEVNGSQKLQNASSPQLVVLPVRFNDHSDPYNRYQVGVKHRGEMLWDYGTARSSSGSIKPQAFSDKLVLDASKDLDQWHSFDPARLPADWRIFTGFEQVTLDSSEWQSLSAAVRYALLDYARSGGELEIVAAQDTSASLLGLGMIRGDQRSAGYGLGRVALVNEASFTGRSSGGVSAIEQGLPEVASRIQPSEPAGPLTVIGVVVLGALIGPFNLFAFTRNRRHRLFFTVPVIALGASLVFAAAIFVADGIGGSGHRVAVVSLDPDSARASVVQQQSSLCGALFGSSFSTEEPTMLFDHATMTESQGSGVKIFGGRSSGSTKLNEASGREFSGDWFRSREKQVQTVVSAVPSRNRLALVDGAGLAPQVAPASRTVVNTTGSTLNWVGFVDELGVPYMATASVEPGAKVTLQRCQLDAMRGEVRGLLRDHMTGAMTTGVLRNLVSGGRLLAFSQNAPELCIETLGSIDWETSPVVLLQPAIAE</sequence>
<dbReference type="EMBL" id="CP066776">
    <property type="protein sequence ID" value="QQL45113.1"/>
    <property type="molecule type" value="Genomic_DNA"/>
</dbReference>
<accession>A0A6B3LE29</accession>
<keyword evidence="2" id="KW-1185">Reference proteome</keyword>
<evidence type="ECO:0000313" key="2">
    <source>
        <dbReference type="Proteomes" id="UP000475117"/>
    </source>
</evidence>
<dbReference type="RefSeq" id="WP_164364984.1">
    <property type="nucleotide sequence ID" value="NZ_CP066776.1"/>
</dbReference>
<dbReference type="KEGG" id="soa:G3M56_000555"/>
<reference evidence="1 2" key="1">
    <citation type="submission" date="2020-12" db="EMBL/GenBank/DDBJ databases">
        <title>Sulforoseuscoccus oceanibium gen. nov., sp. nov., a representative of the phylum Verrucomicrobia with special cytoplasmic membrane, and proposal of Sulforoseuscoccusaceae fam. nov.</title>
        <authorList>
            <person name="Xi F."/>
        </authorList>
    </citation>
    <scope>NUCLEOTIDE SEQUENCE [LARGE SCALE GENOMIC DNA]</scope>
    <source>
        <strain evidence="1 2">T37</strain>
    </source>
</reference>
<dbReference type="Proteomes" id="UP000475117">
    <property type="component" value="Chromosome"/>
</dbReference>
<gene>
    <name evidence="1" type="ORF">G3M56_000555</name>
</gene>
<proteinExistence type="predicted"/>
<protein>
    <submittedName>
        <fullName evidence="1">Uncharacterized protein</fullName>
    </submittedName>
</protein>
<organism evidence="1 2">
    <name type="scientific">Sulfuriroseicoccus oceanibius</name>
    <dbReference type="NCBI Taxonomy" id="2707525"/>
    <lineage>
        <taxon>Bacteria</taxon>
        <taxon>Pseudomonadati</taxon>
        <taxon>Verrucomicrobiota</taxon>
        <taxon>Verrucomicrobiia</taxon>
        <taxon>Verrucomicrobiales</taxon>
        <taxon>Verrucomicrobiaceae</taxon>
        <taxon>Sulfuriroseicoccus</taxon>
    </lineage>
</organism>
<dbReference type="AlphaFoldDB" id="A0A6B3LE29"/>